<dbReference type="EMBL" id="JAQJAE010000001">
    <property type="protein sequence ID" value="KAJ5616566.1"/>
    <property type="molecule type" value="Genomic_DNA"/>
</dbReference>
<evidence type="ECO:0000256" key="2">
    <source>
        <dbReference type="SAM" id="SignalP"/>
    </source>
</evidence>
<comment type="caution">
    <text evidence="3">The sequence shown here is derived from an EMBL/GenBank/DDBJ whole genome shotgun (WGS) entry which is preliminary data.</text>
</comment>
<sequence>MTKMRSILGVIALLSTIVHAVSTGNHDLRDVKRQSSTERLVFAHFMIGISSNRKSASDYDDDMKRAKSLGIDAFALNIGVDPYTDQQLQLAYESAGNNDMKVFLSFDFNWWHIDQATAVGQKIAQYASKPAQLLVDNKVFVSSFAGDGMDVAALRAAVGRSIFFAPNFHPDMGTDISLVDGLLNWMAWPNNGNNKAPTPDHNVTVADGDRVYVNALGGKAYIARYKAAVSPWFFTHFGPEVSYSKNWNFPSDLLWFNRWNEILALKPRFIEIVTWNDYGESHYIGPLNSPHTDDGASKWVNDMPHDGWLDISKPYIAAFKAGDSSPNNHISSDELVYWYRPAPRGVNCDSTDTCMVPANNGSGNYFMGRPDGWESMADSVFVVSLLTSPATVQINSGGTVYNYEAPAGASAKEVPMGVGSQGFAVVRDGQTILSGTSLKEIINGCVCGLYNFNAYVGTLPAGFNDPLLQDGLSAFKQGLRDQSCQPSPSLGTVPPAPPSSSTSTTFPGPPRSTTGPGQCSNAPSTVVITVTLQPQLEAAAVGEVETVVVVLVEEVVAVEAAAAVVEEEEKVTVEPALQEQDLITTLDCVPFAATMGIVHLDPAPVRSMGVLSRVHHQPELVGCLLSTKMIRIWVFAVSHATMAIVPLRRAE</sequence>
<feature type="compositionally biased region" description="Low complexity" evidence="1">
    <location>
        <begin position="499"/>
        <end position="517"/>
    </location>
</feature>
<dbReference type="Gene3D" id="3.20.20.80">
    <property type="entry name" value="Glycosidases"/>
    <property type="match status" value="1"/>
</dbReference>
<organism evidence="3 4">
    <name type="scientific">Penicillium hordei</name>
    <dbReference type="NCBI Taxonomy" id="40994"/>
    <lineage>
        <taxon>Eukaryota</taxon>
        <taxon>Fungi</taxon>
        <taxon>Dikarya</taxon>
        <taxon>Ascomycota</taxon>
        <taxon>Pezizomycotina</taxon>
        <taxon>Eurotiomycetes</taxon>
        <taxon>Eurotiomycetidae</taxon>
        <taxon>Eurotiales</taxon>
        <taxon>Aspergillaceae</taxon>
        <taxon>Penicillium</taxon>
    </lineage>
</organism>
<evidence type="ECO:0000256" key="1">
    <source>
        <dbReference type="SAM" id="MobiDB-lite"/>
    </source>
</evidence>
<dbReference type="AlphaFoldDB" id="A0AAD6EGK2"/>
<protein>
    <submittedName>
        <fullName evidence="3">CAZyme family GH71</fullName>
    </submittedName>
</protein>
<keyword evidence="2" id="KW-0732">Signal</keyword>
<proteinExistence type="predicted"/>
<accession>A0AAD6EGK2</accession>
<dbReference type="GeneID" id="81582980"/>
<dbReference type="RefSeq" id="XP_056757733.1">
    <property type="nucleotide sequence ID" value="XM_056892738.1"/>
</dbReference>
<dbReference type="PROSITE" id="PS00018">
    <property type="entry name" value="EF_HAND_1"/>
    <property type="match status" value="1"/>
</dbReference>
<dbReference type="Pfam" id="PF03659">
    <property type="entry name" value="Glyco_hydro_71"/>
    <property type="match status" value="1"/>
</dbReference>
<feature type="compositionally biased region" description="Polar residues" evidence="1">
    <location>
        <begin position="480"/>
        <end position="490"/>
    </location>
</feature>
<evidence type="ECO:0000313" key="3">
    <source>
        <dbReference type="EMBL" id="KAJ5616566.1"/>
    </source>
</evidence>
<name>A0AAD6EGK2_9EURO</name>
<keyword evidence="4" id="KW-1185">Reference proteome</keyword>
<dbReference type="InterPro" id="IPR005197">
    <property type="entry name" value="Glyco_hydro_71"/>
</dbReference>
<dbReference type="Proteomes" id="UP001213799">
    <property type="component" value="Unassembled WGS sequence"/>
</dbReference>
<feature type="region of interest" description="Disordered" evidence="1">
    <location>
        <begin position="480"/>
        <end position="520"/>
    </location>
</feature>
<dbReference type="InterPro" id="IPR018247">
    <property type="entry name" value="EF_Hand_1_Ca_BS"/>
</dbReference>
<reference evidence="3" key="2">
    <citation type="submission" date="2023-01" db="EMBL/GenBank/DDBJ databases">
        <authorList>
            <person name="Petersen C."/>
        </authorList>
    </citation>
    <scope>NUCLEOTIDE SEQUENCE</scope>
    <source>
        <strain evidence="3">IBT 12815</strain>
    </source>
</reference>
<evidence type="ECO:0000313" key="4">
    <source>
        <dbReference type="Proteomes" id="UP001213799"/>
    </source>
</evidence>
<feature type="signal peptide" evidence="2">
    <location>
        <begin position="1"/>
        <end position="20"/>
    </location>
</feature>
<feature type="chain" id="PRO_5042069017" evidence="2">
    <location>
        <begin position="21"/>
        <end position="651"/>
    </location>
</feature>
<dbReference type="GO" id="GO:0051118">
    <property type="term" value="F:glucan endo-1,3-alpha-glucosidase activity"/>
    <property type="evidence" value="ECO:0007669"/>
    <property type="project" value="InterPro"/>
</dbReference>
<gene>
    <name evidence="3" type="ORF">N7537_001680</name>
</gene>
<dbReference type="CDD" id="cd11577">
    <property type="entry name" value="GH71"/>
    <property type="match status" value="1"/>
</dbReference>
<reference evidence="3" key="1">
    <citation type="journal article" date="2023" name="IMA Fungus">
        <title>Comparative genomic study of the Penicillium genus elucidates a diverse pangenome and 15 lateral gene transfer events.</title>
        <authorList>
            <person name="Petersen C."/>
            <person name="Sorensen T."/>
            <person name="Nielsen M.R."/>
            <person name="Sondergaard T.E."/>
            <person name="Sorensen J.L."/>
            <person name="Fitzpatrick D.A."/>
            <person name="Frisvad J.C."/>
            <person name="Nielsen K.L."/>
        </authorList>
    </citation>
    <scope>NUCLEOTIDE SEQUENCE</scope>
    <source>
        <strain evidence="3">IBT 12815</strain>
    </source>
</reference>